<keyword evidence="3" id="KW-1185">Reference proteome</keyword>
<feature type="region of interest" description="Disordered" evidence="1">
    <location>
        <begin position="54"/>
        <end position="109"/>
    </location>
</feature>
<evidence type="ECO:0000256" key="1">
    <source>
        <dbReference type="SAM" id="MobiDB-lite"/>
    </source>
</evidence>
<reference evidence="2" key="1">
    <citation type="submission" date="2018-11" db="EMBL/GenBank/DDBJ databases">
        <authorList>
            <consortium name="Pathogen Informatics"/>
        </authorList>
    </citation>
    <scope>NUCLEOTIDE SEQUENCE</scope>
</reference>
<organism evidence="2 3">
    <name type="scientific">Protopolystoma xenopodis</name>
    <dbReference type="NCBI Taxonomy" id="117903"/>
    <lineage>
        <taxon>Eukaryota</taxon>
        <taxon>Metazoa</taxon>
        <taxon>Spiralia</taxon>
        <taxon>Lophotrochozoa</taxon>
        <taxon>Platyhelminthes</taxon>
        <taxon>Monogenea</taxon>
        <taxon>Polyopisthocotylea</taxon>
        <taxon>Polystomatidea</taxon>
        <taxon>Polystomatidae</taxon>
        <taxon>Protopolystoma</taxon>
    </lineage>
</organism>
<dbReference type="OrthoDB" id="6231854at2759"/>
<feature type="compositionally biased region" description="Polar residues" evidence="1">
    <location>
        <begin position="62"/>
        <end position="71"/>
    </location>
</feature>
<protein>
    <submittedName>
        <fullName evidence="2">Uncharacterized protein</fullName>
    </submittedName>
</protein>
<accession>A0A3S5CPY9</accession>
<evidence type="ECO:0000313" key="3">
    <source>
        <dbReference type="Proteomes" id="UP000784294"/>
    </source>
</evidence>
<feature type="compositionally biased region" description="Low complexity" evidence="1">
    <location>
        <begin position="72"/>
        <end position="88"/>
    </location>
</feature>
<dbReference type="EMBL" id="CAAALY010083513">
    <property type="protein sequence ID" value="VEL26897.1"/>
    <property type="molecule type" value="Genomic_DNA"/>
</dbReference>
<evidence type="ECO:0000313" key="2">
    <source>
        <dbReference type="EMBL" id="VEL26897.1"/>
    </source>
</evidence>
<gene>
    <name evidence="2" type="ORF">PXEA_LOCUS20337</name>
</gene>
<name>A0A3S5CPY9_9PLAT</name>
<comment type="caution">
    <text evidence="2">The sequence shown here is derived from an EMBL/GenBank/DDBJ whole genome shotgun (WGS) entry which is preliminary data.</text>
</comment>
<dbReference type="Proteomes" id="UP000784294">
    <property type="component" value="Unassembled WGS sequence"/>
</dbReference>
<dbReference type="AlphaFoldDB" id="A0A3S5CPY9"/>
<proteinExistence type="predicted"/>
<sequence>MLENPISRGDPNQKLEYINVLFNRWRRLLTDKPWSDLVRLVAEEMAKLESTNMPVIVRSSKGRTPNHSAGKTNNTMTSVTNTTSGLTVAASPASTVGGTDIKDSASVNM</sequence>